<dbReference type="GO" id="GO:0006397">
    <property type="term" value="P:mRNA processing"/>
    <property type="evidence" value="ECO:0007669"/>
    <property type="project" value="UniProtKB-KW"/>
</dbReference>
<dbReference type="InterPro" id="IPR034772">
    <property type="entry name" value="CPSF6/7"/>
</dbReference>
<evidence type="ECO:0000313" key="7">
    <source>
        <dbReference type="Proteomes" id="UP000050761"/>
    </source>
</evidence>
<dbReference type="Proteomes" id="UP000050761">
    <property type="component" value="Unassembled WGS sequence"/>
</dbReference>
<dbReference type="InterPro" id="IPR012677">
    <property type="entry name" value="Nucleotide-bd_a/b_plait_sf"/>
</dbReference>
<accession>A0A183GLC1</accession>
<sequence length="398" mass="42436">PASQTTFYTDFAENRGTPPPGDDHNGVSHVKSEELKNEDVDLYDDAIAPSSGEKPLAPTPARSTFHNGSSSSHHSDGKYCCYIGNLVWWATDADILHVKAIGVADLIDMKFFENRTNGQSKGFALLVFASDASVTEQMPQRQIHGQAPVILPYTKASLNRLDEATSKLQNRPDPKQAKKEETCMNMGTIRIGATSAGPTGPPPMLGPRIGGGPMGGGGPMPMMIRPGPGGPPMNMGGGPMGAFQMFPGVQQQSSVPGAMNDVEFEEIMNRNRTVASSAISRAVADAASGDVKSATETILTAISLIKQSRVAQDDRCRVLVVSLQVRSLITSKPFKERDSRRRLLTSWSSLPRNTGKKEASGSGVIIKKGMSALAFIAAAMHHAYAPRHAVVTVVLQAS</sequence>
<keyword evidence="3" id="KW-0539">Nucleus</keyword>
<dbReference type="OrthoDB" id="10065185at2759"/>
<dbReference type="SUPFAM" id="SSF54928">
    <property type="entry name" value="RNA-binding domain, RBD"/>
    <property type="match status" value="1"/>
</dbReference>
<dbReference type="Pfam" id="PF25524">
    <property type="entry name" value="RSLD_CPSF6"/>
    <property type="match status" value="1"/>
</dbReference>
<dbReference type="EMBL" id="UZAH01035121">
    <property type="protein sequence ID" value="VDP39109.1"/>
    <property type="molecule type" value="Genomic_DNA"/>
</dbReference>
<dbReference type="GO" id="GO:0003676">
    <property type="term" value="F:nucleic acid binding"/>
    <property type="evidence" value="ECO:0007669"/>
    <property type="project" value="InterPro"/>
</dbReference>
<evidence type="ECO:0000259" key="5">
    <source>
        <dbReference type="Pfam" id="PF25524"/>
    </source>
</evidence>
<reference evidence="8" key="2">
    <citation type="submission" date="2019-09" db="UniProtKB">
        <authorList>
            <consortium name="WormBaseParasite"/>
        </authorList>
    </citation>
    <scope>IDENTIFICATION</scope>
</reference>
<keyword evidence="7" id="KW-1185">Reference proteome</keyword>
<evidence type="ECO:0000256" key="2">
    <source>
        <dbReference type="ARBA" id="ARBA00022664"/>
    </source>
</evidence>
<dbReference type="GO" id="GO:0005634">
    <property type="term" value="C:nucleus"/>
    <property type="evidence" value="ECO:0007669"/>
    <property type="project" value="UniProtKB-SubCell"/>
</dbReference>
<protein>
    <submittedName>
        <fullName evidence="8">RRM domain-containing protein</fullName>
    </submittedName>
</protein>
<gene>
    <name evidence="6" type="ORF">HPBE_LOCUS23490</name>
</gene>
<feature type="compositionally biased region" description="Basic and acidic residues" evidence="4">
    <location>
        <begin position="21"/>
        <end position="39"/>
    </location>
</feature>
<keyword evidence="2" id="KW-0507">mRNA processing</keyword>
<evidence type="ECO:0000313" key="6">
    <source>
        <dbReference type="EMBL" id="VDP39109.1"/>
    </source>
</evidence>
<dbReference type="InterPro" id="IPR035979">
    <property type="entry name" value="RBD_domain_sf"/>
</dbReference>
<feature type="region of interest" description="Disordered" evidence="4">
    <location>
        <begin position="1"/>
        <end position="75"/>
    </location>
</feature>
<feature type="domain" description="CPSF6/7 RSLD" evidence="5">
    <location>
        <begin position="263"/>
        <end position="338"/>
    </location>
</feature>
<organism evidence="7 8">
    <name type="scientific">Heligmosomoides polygyrus</name>
    <name type="common">Parasitic roundworm</name>
    <dbReference type="NCBI Taxonomy" id="6339"/>
    <lineage>
        <taxon>Eukaryota</taxon>
        <taxon>Metazoa</taxon>
        <taxon>Ecdysozoa</taxon>
        <taxon>Nematoda</taxon>
        <taxon>Chromadorea</taxon>
        <taxon>Rhabditida</taxon>
        <taxon>Rhabditina</taxon>
        <taxon>Rhabditomorpha</taxon>
        <taxon>Strongyloidea</taxon>
        <taxon>Heligmosomidae</taxon>
        <taxon>Heligmosomoides</taxon>
    </lineage>
</organism>
<dbReference type="Gene3D" id="3.30.70.330">
    <property type="match status" value="1"/>
</dbReference>
<dbReference type="AlphaFoldDB" id="A0A183GLC1"/>
<evidence type="ECO:0000256" key="3">
    <source>
        <dbReference type="ARBA" id="ARBA00023242"/>
    </source>
</evidence>
<accession>A0A3P8GX25</accession>
<dbReference type="InterPro" id="IPR057951">
    <property type="entry name" value="CPSF6/7_RSLD_N"/>
</dbReference>
<dbReference type="PANTHER" id="PTHR23204">
    <property type="entry name" value="CLEAVAGE AND POLYADENYLATION SPECIFIC FACTOR"/>
    <property type="match status" value="1"/>
</dbReference>
<name>A0A183GLC1_HELPZ</name>
<proteinExistence type="predicted"/>
<dbReference type="WBParaSite" id="HPBE_0002349101-mRNA-1">
    <property type="protein sequence ID" value="HPBE_0002349101-mRNA-1"/>
    <property type="gene ID" value="HPBE_0002349101"/>
</dbReference>
<evidence type="ECO:0000256" key="1">
    <source>
        <dbReference type="ARBA" id="ARBA00004123"/>
    </source>
</evidence>
<reference evidence="6 7" key="1">
    <citation type="submission" date="2018-11" db="EMBL/GenBank/DDBJ databases">
        <authorList>
            <consortium name="Pathogen Informatics"/>
        </authorList>
    </citation>
    <scope>NUCLEOTIDE SEQUENCE [LARGE SCALE GENOMIC DNA]</scope>
</reference>
<comment type="subcellular location">
    <subcellularLocation>
        <location evidence="1">Nucleus</location>
    </subcellularLocation>
</comment>
<evidence type="ECO:0000313" key="8">
    <source>
        <dbReference type="WBParaSite" id="HPBE_0002349101-mRNA-1"/>
    </source>
</evidence>
<evidence type="ECO:0000256" key="4">
    <source>
        <dbReference type="SAM" id="MobiDB-lite"/>
    </source>
</evidence>